<evidence type="ECO:0000313" key="2">
    <source>
        <dbReference type="EMBL" id="CAL4771937.1"/>
    </source>
</evidence>
<dbReference type="PANTHER" id="PTHR47938:SF35">
    <property type="entry name" value="PENTATRICOPEPTIDE REPEAT-CONTAINING PROTEIN 4, MITOCHONDRIAL-RELATED"/>
    <property type="match status" value="1"/>
</dbReference>
<evidence type="ECO:0000313" key="1">
    <source>
        <dbReference type="EMBL" id="CAI3984625.1"/>
    </source>
</evidence>
<dbReference type="OrthoDB" id="185373at2759"/>
<dbReference type="EMBL" id="CAMXCT020000902">
    <property type="protein sequence ID" value="CAL1138000.1"/>
    <property type="molecule type" value="Genomic_DNA"/>
</dbReference>
<dbReference type="InterPro" id="IPR011990">
    <property type="entry name" value="TPR-like_helical_dom_sf"/>
</dbReference>
<dbReference type="AlphaFoldDB" id="A0A9P1C506"/>
<dbReference type="PANTHER" id="PTHR47938">
    <property type="entry name" value="RESPIRATORY COMPLEX I CHAPERONE (CIA84), PUTATIVE (AFU_ORTHOLOGUE AFUA_2G06020)-RELATED"/>
    <property type="match status" value="1"/>
</dbReference>
<dbReference type="Proteomes" id="UP001152797">
    <property type="component" value="Unassembled WGS sequence"/>
</dbReference>
<dbReference type="EMBL" id="CAMXCT010000902">
    <property type="protein sequence ID" value="CAI3984625.1"/>
    <property type="molecule type" value="Genomic_DNA"/>
</dbReference>
<accession>A0A9P1C506</accession>
<name>A0A9P1C506_9DINO</name>
<keyword evidence="3" id="KW-1185">Reference proteome</keyword>
<organism evidence="1">
    <name type="scientific">Cladocopium goreaui</name>
    <dbReference type="NCBI Taxonomy" id="2562237"/>
    <lineage>
        <taxon>Eukaryota</taxon>
        <taxon>Sar</taxon>
        <taxon>Alveolata</taxon>
        <taxon>Dinophyceae</taxon>
        <taxon>Suessiales</taxon>
        <taxon>Symbiodiniaceae</taxon>
        <taxon>Cladocopium</taxon>
    </lineage>
</organism>
<gene>
    <name evidence="1" type="ORF">C1SCF055_LOCUS12150</name>
</gene>
<sequence>MRCGWVSSGVAADSDIRKVLRKGQWQLGIFELQNSGKLITGSGLFHLTSAFRISNSWIWSLQQLMAVRRQRLRLDTMCWSAASSTLGCKVWSCAVQMLEDMQLAALQLDLRCVSPHGIWQRAWHSLFEVRLLGLQCDVVAMNAHLAAGNWEKTNGLLYHMRVSELYPDAVTRESPQMLRDQIAVGSVLTTLAKGARWQLALALIKDVKASSLQPDTVSIQLVVQSCEKASLWGAAVELMSRQVESVSSVMKAAQQALCWQVASQMLQLMKDSDIRADVVCYNCLMGPPPRQWPYVLMILAGACSSACCPDEIDLRFARQGCEIHRLQSELSRQRLGSCFQLVCGVDVDVPADVVAKRGNPETMLGLAKVDMIALRKSVDLSKASMRSSPAVPGGRGVDDHAQFRGLEDNFP</sequence>
<reference evidence="1" key="1">
    <citation type="submission" date="2022-10" db="EMBL/GenBank/DDBJ databases">
        <authorList>
            <person name="Chen Y."/>
            <person name="Dougan E. K."/>
            <person name="Chan C."/>
            <person name="Rhodes N."/>
            <person name="Thang M."/>
        </authorList>
    </citation>
    <scope>NUCLEOTIDE SEQUENCE</scope>
</reference>
<comment type="caution">
    <text evidence="1">The sequence shown here is derived from an EMBL/GenBank/DDBJ whole genome shotgun (WGS) entry which is preliminary data.</text>
</comment>
<dbReference type="Gene3D" id="1.25.40.10">
    <property type="entry name" value="Tetratricopeptide repeat domain"/>
    <property type="match status" value="1"/>
</dbReference>
<dbReference type="EMBL" id="CAMXCT030000902">
    <property type="protein sequence ID" value="CAL4771937.1"/>
    <property type="molecule type" value="Genomic_DNA"/>
</dbReference>
<evidence type="ECO:0000313" key="3">
    <source>
        <dbReference type="Proteomes" id="UP001152797"/>
    </source>
</evidence>
<dbReference type="GO" id="GO:0003729">
    <property type="term" value="F:mRNA binding"/>
    <property type="evidence" value="ECO:0007669"/>
    <property type="project" value="TreeGrafter"/>
</dbReference>
<protein>
    <submittedName>
        <fullName evidence="2">Pentacotripeptide-repeat region of PRORP domain-containing protein</fullName>
    </submittedName>
</protein>
<proteinExistence type="predicted"/>
<reference evidence="2 3" key="2">
    <citation type="submission" date="2024-05" db="EMBL/GenBank/DDBJ databases">
        <authorList>
            <person name="Chen Y."/>
            <person name="Shah S."/>
            <person name="Dougan E. K."/>
            <person name="Thang M."/>
            <person name="Chan C."/>
        </authorList>
    </citation>
    <scope>NUCLEOTIDE SEQUENCE [LARGE SCALE GENOMIC DNA]</scope>
</reference>